<dbReference type="PRINTS" id="PR01438">
    <property type="entry name" value="UNVRSLSTRESS"/>
</dbReference>
<dbReference type="InterPro" id="IPR006015">
    <property type="entry name" value="Universal_stress_UspA"/>
</dbReference>
<dbReference type="EMBL" id="VSSQ01019863">
    <property type="protein sequence ID" value="MPM64283.1"/>
    <property type="molecule type" value="Genomic_DNA"/>
</dbReference>
<dbReference type="CDD" id="cd00293">
    <property type="entry name" value="USP-like"/>
    <property type="match status" value="1"/>
</dbReference>
<name>A0A645BLY6_9ZZZZ</name>
<sequence length="184" mass="20063">MWFERGQFKKLSAFIGCVMKNKILTIRKFKEYRMTDKNILVPIDGSDQALAAVREAAIMANALDSKLIVISIVEENPFANTDFYYFGADATTMKAFFDEACGNATKALADAQKLSVDSGAREVETKLVKSEVSAQTIVNVAEELAASLIVMGSHGRKGIQKLALGSVAEEVLKLSQVPVLIVKQ</sequence>
<feature type="domain" description="UspA" evidence="2">
    <location>
        <begin position="37"/>
        <end position="183"/>
    </location>
</feature>
<dbReference type="Gene3D" id="3.40.50.620">
    <property type="entry name" value="HUPs"/>
    <property type="match status" value="1"/>
</dbReference>
<dbReference type="Pfam" id="PF00582">
    <property type="entry name" value="Usp"/>
    <property type="match status" value="1"/>
</dbReference>
<comment type="similarity">
    <text evidence="1">Belongs to the universal stress protein A family.</text>
</comment>
<dbReference type="SUPFAM" id="SSF52402">
    <property type="entry name" value="Adenine nucleotide alpha hydrolases-like"/>
    <property type="match status" value="1"/>
</dbReference>
<proteinExistence type="inferred from homology"/>
<dbReference type="InterPro" id="IPR014729">
    <property type="entry name" value="Rossmann-like_a/b/a_fold"/>
</dbReference>
<evidence type="ECO:0000256" key="1">
    <source>
        <dbReference type="ARBA" id="ARBA00008791"/>
    </source>
</evidence>
<organism evidence="3">
    <name type="scientific">bioreactor metagenome</name>
    <dbReference type="NCBI Taxonomy" id="1076179"/>
    <lineage>
        <taxon>unclassified sequences</taxon>
        <taxon>metagenomes</taxon>
        <taxon>ecological metagenomes</taxon>
    </lineage>
</organism>
<dbReference type="PANTHER" id="PTHR46268">
    <property type="entry name" value="STRESS RESPONSE PROTEIN NHAX"/>
    <property type="match status" value="1"/>
</dbReference>
<gene>
    <name evidence="3" type="ORF">SDC9_111169</name>
</gene>
<comment type="caution">
    <text evidence="3">The sequence shown here is derived from an EMBL/GenBank/DDBJ whole genome shotgun (WGS) entry which is preliminary data.</text>
</comment>
<reference evidence="3" key="1">
    <citation type="submission" date="2019-08" db="EMBL/GenBank/DDBJ databases">
        <authorList>
            <person name="Kucharzyk K."/>
            <person name="Murdoch R.W."/>
            <person name="Higgins S."/>
            <person name="Loffler F."/>
        </authorList>
    </citation>
    <scope>NUCLEOTIDE SEQUENCE</scope>
</reference>
<protein>
    <submittedName>
        <fullName evidence="3">Putative universal stress protein</fullName>
    </submittedName>
</protein>
<dbReference type="InterPro" id="IPR006016">
    <property type="entry name" value="UspA"/>
</dbReference>
<evidence type="ECO:0000259" key="2">
    <source>
        <dbReference type="Pfam" id="PF00582"/>
    </source>
</evidence>
<accession>A0A645BLY6</accession>
<dbReference type="PANTHER" id="PTHR46268:SF15">
    <property type="entry name" value="UNIVERSAL STRESS PROTEIN HP_0031"/>
    <property type="match status" value="1"/>
</dbReference>
<dbReference type="AlphaFoldDB" id="A0A645BLY6"/>
<evidence type="ECO:0000313" key="3">
    <source>
        <dbReference type="EMBL" id="MPM64283.1"/>
    </source>
</evidence>